<dbReference type="EMBL" id="NIBS01000003">
    <property type="protein sequence ID" value="PHM28909.1"/>
    <property type="molecule type" value="Genomic_DNA"/>
</dbReference>
<proteinExistence type="predicted"/>
<organism evidence="1 2">
    <name type="scientific">Xenorhabdus budapestensis</name>
    <dbReference type="NCBI Taxonomy" id="290110"/>
    <lineage>
        <taxon>Bacteria</taxon>
        <taxon>Pseudomonadati</taxon>
        <taxon>Pseudomonadota</taxon>
        <taxon>Gammaproteobacteria</taxon>
        <taxon>Enterobacterales</taxon>
        <taxon>Morganellaceae</taxon>
        <taxon>Xenorhabdus</taxon>
    </lineage>
</organism>
<comment type="caution">
    <text evidence="1">The sequence shown here is derived from an EMBL/GenBank/DDBJ whole genome shotgun (WGS) entry which is preliminary data.</text>
</comment>
<dbReference type="Gene3D" id="2.60.120.620">
    <property type="entry name" value="q2cbj1_9rhob like domain"/>
    <property type="match status" value="1"/>
</dbReference>
<reference evidence="1 2" key="1">
    <citation type="journal article" date="2017" name="Nat. Microbiol.">
        <title>Natural product diversity associated with the nematode symbionts Photorhabdus and Xenorhabdus.</title>
        <authorList>
            <person name="Tobias N.J."/>
            <person name="Wolff H."/>
            <person name="Djahanschiri B."/>
            <person name="Grundmann F."/>
            <person name="Kronenwerth M."/>
            <person name="Shi Y.M."/>
            <person name="Simonyi S."/>
            <person name="Grun P."/>
            <person name="Shapiro-Ilan D."/>
            <person name="Pidot S.J."/>
            <person name="Stinear T.P."/>
            <person name="Ebersberger I."/>
            <person name="Bode H.B."/>
        </authorList>
    </citation>
    <scope>NUCLEOTIDE SEQUENCE [LARGE SCALE GENOMIC DNA]</scope>
    <source>
        <strain evidence="1 2">DSM 16342</strain>
    </source>
</reference>
<evidence type="ECO:0000313" key="2">
    <source>
        <dbReference type="Proteomes" id="UP000225833"/>
    </source>
</evidence>
<dbReference type="OrthoDB" id="6532393at2"/>
<dbReference type="AlphaFoldDB" id="A0A2D0J3C4"/>
<gene>
    <name evidence="1" type="ORF">Xbud_00997</name>
</gene>
<protein>
    <submittedName>
        <fullName evidence="1">Proline hydroxylase</fullName>
    </submittedName>
</protein>
<dbReference type="Pfam" id="PF22814">
    <property type="entry name" value="WelO5"/>
    <property type="match status" value="1"/>
</dbReference>
<evidence type="ECO:0000313" key="1">
    <source>
        <dbReference type="EMBL" id="PHM28909.1"/>
    </source>
</evidence>
<dbReference type="RefSeq" id="WP_099135009.1">
    <property type="nucleotide sequence ID" value="NZ_CAWNNJ010000097.1"/>
</dbReference>
<accession>A0A2D0J3C4</accession>
<dbReference type="InterPro" id="IPR055091">
    <property type="entry name" value="WelO5-like"/>
</dbReference>
<name>A0A2D0J3C4_XENBU</name>
<dbReference type="Proteomes" id="UP000225833">
    <property type="component" value="Unassembled WGS sequence"/>
</dbReference>
<sequence>MLFWKSTSTNILNSRNLKAVIDNQIPALIIADFATRQESFNFSQTVLKKKTIAYEFGQPGSYLGVSLAHYRNSSKEKYFTKVKEAEEQRLEIIKQSFDPVARFFQYINQQTDYSISVANESTFGSYFAGIIRVISHGTDPHVDYAPTFTKGELIVGEISTQLAWNFYASSPEEGGETVVYNQPYTFSGINKTYEAYDTQLLEGCESYTFKPTVGSVVIFNTMNPHIVLPAAQKAKIPRIATGSFLGLLRPNQIIAWS</sequence>